<dbReference type="InterPro" id="IPR005034">
    <property type="entry name" value="Dicer_dimerisation"/>
</dbReference>
<dbReference type="OMA" id="LWCLEHT"/>
<keyword evidence="16" id="KW-0539">Nucleus</keyword>
<evidence type="ECO:0000256" key="1">
    <source>
        <dbReference type="ARBA" id="ARBA00001936"/>
    </source>
</evidence>
<evidence type="ECO:0000256" key="18">
    <source>
        <dbReference type="PROSITE-ProRule" id="PRU00657"/>
    </source>
</evidence>
<dbReference type="InterPro" id="IPR038248">
    <property type="entry name" value="Dicer_dimer_sf"/>
</dbReference>
<dbReference type="InterPro" id="IPR000999">
    <property type="entry name" value="RNase_III_dom"/>
</dbReference>
<feature type="domain" description="DRBM" evidence="19">
    <location>
        <begin position="1138"/>
        <end position="1214"/>
    </location>
</feature>
<keyword evidence="14 18" id="KW-0694">RNA-binding</keyword>
<comment type="cofactor">
    <cofactor evidence="1">
        <name>Mn(2+)</name>
        <dbReference type="ChEBI" id="CHEBI:29035"/>
    </cofactor>
</comment>
<dbReference type="STRING" id="29655.A0A0K9P0F5"/>
<dbReference type="PROSITE" id="PS51327">
    <property type="entry name" value="DICER_DSRBF"/>
    <property type="match status" value="1"/>
</dbReference>
<dbReference type="InterPro" id="IPR003100">
    <property type="entry name" value="PAZ_dom"/>
</dbReference>
<evidence type="ECO:0000256" key="5">
    <source>
        <dbReference type="ARBA" id="ARBA00022722"/>
    </source>
</evidence>
<evidence type="ECO:0000256" key="15">
    <source>
        <dbReference type="ARBA" id="ARBA00023158"/>
    </source>
</evidence>
<keyword evidence="9" id="KW-0255">Endonuclease</keyword>
<dbReference type="Gene3D" id="3.30.160.380">
    <property type="entry name" value="Dicer dimerisation domain"/>
    <property type="match status" value="1"/>
</dbReference>
<keyword evidence="7" id="KW-0677">Repeat</keyword>
<dbReference type="CDD" id="cd00593">
    <property type="entry name" value="RIBOc"/>
    <property type="match status" value="2"/>
</dbReference>
<evidence type="ECO:0000259" key="23">
    <source>
        <dbReference type="PROSITE" id="PS51327"/>
    </source>
</evidence>
<dbReference type="Gene3D" id="1.10.1520.10">
    <property type="entry name" value="Ribonuclease III domain"/>
    <property type="match status" value="2"/>
</dbReference>
<evidence type="ECO:0000256" key="3">
    <source>
        <dbReference type="ARBA" id="ARBA00004123"/>
    </source>
</evidence>
<evidence type="ECO:0000256" key="9">
    <source>
        <dbReference type="ARBA" id="ARBA00022759"/>
    </source>
</evidence>
<dbReference type="SMART" id="SM00535">
    <property type="entry name" value="RIBOc"/>
    <property type="match status" value="2"/>
</dbReference>
<dbReference type="OrthoDB" id="6513042at2759"/>
<feature type="domain" description="Helicase C-terminal" evidence="22">
    <location>
        <begin position="44"/>
        <end position="197"/>
    </location>
</feature>
<dbReference type="EMBL" id="LFYR01001352">
    <property type="protein sequence ID" value="KMZ62464.1"/>
    <property type="molecule type" value="Genomic_DNA"/>
</dbReference>
<comment type="cofactor">
    <cofactor evidence="2">
        <name>Mg(2+)</name>
        <dbReference type="ChEBI" id="CHEBI:18420"/>
    </cofactor>
</comment>
<dbReference type="GO" id="GO:0004386">
    <property type="term" value="F:helicase activity"/>
    <property type="evidence" value="ECO:0007669"/>
    <property type="project" value="UniProtKB-KW"/>
</dbReference>
<comment type="caution">
    <text evidence="24">The sequence shown here is derived from an EMBL/GenBank/DDBJ whole genome shotgun (WGS) entry which is preliminary data.</text>
</comment>
<evidence type="ECO:0000259" key="19">
    <source>
        <dbReference type="PROSITE" id="PS50137"/>
    </source>
</evidence>
<keyword evidence="13" id="KW-0460">Magnesium</keyword>
<protein>
    <recommendedName>
        <fullName evidence="26">Dicer-like protein 4</fullName>
    </recommendedName>
</protein>
<comment type="subunit">
    <text evidence="4">May interact with ARGONAUTE1 or PINHEAD through their common PAZ domains.</text>
</comment>
<dbReference type="SMART" id="SM00949">
    <property type="entry name" value="PAZ"/>
    <property type="match status" value="1"/>
</dbReference>
<reference evidence="25" key="1">
    <citation type="journal article" date="2016" name="Nature">
        <title>The genome of the seagrass Zostera marina reveals angiosperm adaptation to the sea.</title>
        <authorList>
            <person name="Olsen J.L."/>
            <person name="Rouze P."/>
            <person name="Verhelst B."/>
            <person name="Lin Y.-C."/>
            <person name="Bayer T."/>
            <person name="Collen J."/>
            <person name="Dattolo E."/>
            <person name="De Paoli E."/>
            <person name="Dittami S."/>
            <person name="Maumus F."/>
            <person name="Michel G."/>
            <person name="Kersting A."/>
            <person name="Lauritano C."/>
            <person name="Lohaus R."/>
            <person name="Toepel M."/>
            <person name="Tonon T."/>
            <person name="Vanneste K."/>
            <person name="Amirebrahimi M."/>
            <person name="Brakel J."/>
            <person name="Bostroem C."/>
            <person name="Chovatia M."/>
            <person name="Grimwood J."/>
            <person name="Jenkins J.W."/>
            <person name="Jueterbock A."/>
            <person name="Mraz A."/>
            <person name="Stam W.T."/>
            <person name="Tice H."/>
            <person name="Bornberg-Bauer E."/>
            <person name="Green P.J."/>
            <person name="Pearson G.A."/>
            <person name="Procaccini G."/>
            <person name="Duarte C.M."/>
            <person name="Schmutz J."/>
            <person name="Reusch T.B.H."/>
            <person name="Van de Peer Y."/>
        </authorList>
    </citation>
    <scope>NUCLEOTIDE SEQUENCE [LARGE SCALE GENOMIC DNA]</scope>
    <source>
        <strain evidence="25">cv. Finnish</strain>
    </source>
</reference>
<evidence type="ECO:0000256" key="10">
    <source>
        <dbReference type="ARBA" id="ARBA00022801"/>
    </source>
</evidence>
<dbReference type="PROSITE" id="PS50142">
    <property type="entry name" value="RNASE_3_2"/>
    <property type="match status" value="2"/>
</dbReference>
<dbReference type="GO" id="GO:0005524">
    <property type="term" value="F:ATP binding"/>
    <property type="evidence" value="ECO:0007669"/>
    <property type="project" value="UniProtKB-KW"/>
</dbReference>
<dbReference type="Gene3D" id="2.170.260.10">
    <property type="entry name" value="paz domain"/>
    <property type="match status" value="1"/>
</dbReference>
<dbReference type="SMART" id="SM00490">
    <property type="entry name" value="HELICc"/>
    <property type="match status" value="1"/>
</dbReference>
<comment type="similarity">
    <text evidence="17">Belongs to the helicase family. Dicer subfamily.</text>
</comment>
<dbReference type="SMART" id="SM00358">
    <property type="entry name" value="DSRM"/>
    <property type="match status" value="2"/>
</dbReference>
<evidence type="ECO:0000256" key="4">
    <source>
        <dbReference type="ARBA" id="ARBA00011499"/>
    </source>
</evidence>
<name>A0A0K9P0F5_ZOSMR</name>
<feature type="domain" description="RNase III" evidence="20">
    <location>
        <begin position="827"/>
        <end position="970"/>
    </location>
</feature>
<dbReference type="Pfam" id="PF00636">
    <property type="entry name" value="Ribonuclease_3"/>
    <property type="match status" value="2"/>
</dbReference>
<dbReference type="GO" id="GO:0030422">
    <property type="term" value="P:siRNA processing"/>
    <property type="evidence" value="ECO:0000318"/>
    <property type="project" value="GO_Central"/>
</dbReference>
<gene>
    <name evidence="24" type="ORF">ZOSMA_460G00070</name>
</gene>
<dbReference type="PROSITE" id="PS00517">
    <property type="entry name" value="RNASE_3_1"/>
    <property type="match status" value="1"/>
</dbReference>
<keyword evidence="8" id="KW-0547">Nucleotide-binding</keyword>
<organism evidence="24 25">
    <name type="scientific">Zostera marina</name>
    <name type="common">Eelgrass</name>
    <dbReference type="NCBI Taxonomy" id="29655"/>
    <lineage>
        <taxon>Eukaryota</taxon>
        <taxon>Viridiplantae</taxon>
        <taxon>Streptophyta</taxon>
        <taxon>Embryophyta</taxon>
        <taxon>Tracheophyta</taxon>
        <taxon>Spermatophyta</taxon>
        <taxon>Magnoliopsida</taxon>
        <taxon>Liliopsida</taxon>
        <taxon>Zosteraceae</taxon>
        <taxon>Zostera</taxon>
    </lineage>
</organism>
<evidence type="ECO:0000256" key="14">
    <source>
        <dbReference type="ARBA" id="ARBA00022884"/>
    </source>
</evidence>
<evidence type="ECO:0000313" key="25">
    <source>
        <dbReference type="Proteomes" id="UP000036987"/>
    </source>
</evidence>
<dbReference type="GO" id="GO:0004525">
    <property type="term" value="F:ribonuclease III activity"/>
    <property type="evidence" value="ECO:0000318"/>
    <property type="project" value="GO_Central"/>
</dbReference>
<feature type="domain" description="RNase III" evidence="20">
    <location>
        <begin position="649"/>
        <end position="786"/>
    </location>
</feature>
<dbReference type="Proteomes" id="UP000036987">
    <property type="component" value="Unassembled WGS sequence"/>
</dbReference>
<keyword evidence="12" id="KW-0067">ATP-binding</keyword>
<keyword evidence="25" id="KW-1185">Reference proteome</keyword>
<evidence type="ECO:0000256" key="6">
    <source>
        <dbReference type="ARBA" id="ARBA00022723"/>
    </source>
</evidence>
<dbReference type="SUPFAM" id="SSF54768">
    <property type="entry name" value="dsRNA-binding domain-like"/>
    <property type="match status" value="2"/>
</dbReference>
<keyword evidence="6" id="KW-0479">Metal-binding</keyword>
<keyword evidence="15" id="KW-0943">RNA-mediated gene silencing</keyword>
<dbReference type="GO" id="GO:0046872">
    <property type="term" value="F:metal ion binding"/>
    <property type="evidence" value="ECO:0007669"/>
    <property type="project" value="UniProtKB-KW"/>
</dbReference>
<sequence>MKEYLNKASYPNYDFLSDNIDTIAFPIKALEEPFLSNKCSVLIEILQEYRKTPNVKCIIFAKRIIVVKSLAFIIKKMKLLDFWRCEYLVGINSGSNSRSNMNNTVERFRSGEINLLVATNVAEEGLDIPTCCLIIRFDLPESVCSFVQSRGRARSLESKYVFLVERGNEQEQKLISNFLNKEIDIKNEIKRRSSSDILDCSKETIYKVEATGASISTGCSVMLLHQYCSKLPRDQFYHPVPKFFYIDESKGIICRIILPSNSPVRQADSSPCSSKEEAKRLACFHACVQLHSMGALTDYLLPETLDDKKKVEDVESKLQNEKDDFLKNEIYKTLIPEVFTASFLKSENSIILHFYVIKFTPIPDDRKYRKFGLFFKTSLPKDAEAIEVDLHLSMIALSQNFQEMFLNILLNRMDFDSDFYTLGISESTCVSSSSIFYLLLPLFGDDYAKNMNVDWETIKICLSSPIFSNPEKSICRIFPNSDSSETLRLADGLFHTRDVLNSLVFTSRTKVFYFVVEILREKNGYSKKNGPKKLSHYDFHKDKHNFILSYPTQPLLKVKRLFNFRNLLSNRETSCNEEASELNEHYIELVPEICNMKIIGFSKDIGSSLSLMPSFIHRLENFLVAIQLKATILTTMPECSQITSSRVLEALTTAKCSERFSLERLEILGDSFLKYVVSRHNFISYEALDEGQLTVKRSQIINNLHLFNLAINKNIQEYIRDELFDPEKFDASGRHCRITHNNENHCNKDVQESILFKCNLGHRFLQKKTIADVVEALIGAFLVDCGFNAAIAFLRWIGIEVSYEVENIQRICDESRLYISMIDKIEITSIENLIGYNFRHKGFLIQACIHPSYIKHAGGCYQRLEFLGDAVLDYLIISYLHSSYPELKPGHLSDLRSIIVSNDSFGRIAVRKGFHKYLLSCTESLDEAVKSFEKQVFENDSENDTVDSLSPKVLGDLIESCIGAVLLDSGFDLDHVWTIMINILEQALGLNHLANFRMNPIRELQELCQSCHLDLFFSNPVEENREFVVETKINWKEHELFNHKKNKNSKTAKRIASQELLCELEAHGFIHKCKSMSLMLAKTRKEKAKLIGFDEKPVEIDVDINEFIQFDKLCLNDREIIPTDYITGKGSSGEIKMNAKSRLLCVCSTNYWNLPSFVVHKLEGPSHLRMFTYKVILEIPENPNIILECYSEPQKSKKSAQAHAAEGIIWYLKQLGYID</sequence>
<dbReference type="GO" id="GO:0003723">
    <property type="term" value="F:RNA binding"/>
    <property type="evidence" value="ECO:0000318"/>
    <property type="project" value="GO_Central"/>
</dbReference>
<dbReference type="FunFam" id="3.40.50.300:FF:000420">
    <property type="entry name" value="Endoribonuclease dicer-like 1"/>
    <property type="match status" value="1"/>
</dbReference>
<evidence type="ECO:0000256" key="8">
    <source>
        <dbReference type="ARBA" id="ARBA00022741"/>
    </source>
</evidence>
<dbReference type="Pfam" id="PF14709">
    <property type="entry name" value="DND1_DSRM"/>
    <property type="match status" value="1"/>
</dbReference>
<dbReference type="AlphaFoldDB" id="A0A0K9P0F5"/>
<evidence type="ECO:0008006" key="26">
    <source>
        <dbReference type="Google" id="ProtNLM"/>
    </source>
</evidence>
<feature type="domain" description="Dicer dsRNA-binding fold" evidence="23">
    <location>
        <begin position="220"/>
        <end position="310"/>
    </location>
</feature>
<dbReference type="GO" id="GO:0005634">
    <property type="term" value="C:nucleus"/>
    <property type="evidence" value="ECO:0000318"/>
    <property type="project" value="GO_Central"/>
</dbReference>
<dbReference type="PROSITE" id="PS50821">
    <property type="entry name" value="PAZ"/>
    <property type="match status" value="1"/>
</dbReference>
<keyword evidence="5" id="KW-0540">Nuclease</keyword>
<dbReference type="InterPro" id="IPR027417">
    <property type="entry name" value="P-loop_NTPase"/>
</dbReference>
<dbReference type="FunFam" id="1.10.1520.10:FF:000004">
    <property type="entry name" value="Endoribonuclease dicer-like 1"/>
    <property type="match status" value="1"/>
</dbReference>
<dbReference type="PANTHER" id="PTHR14950:SF15">
    <property type="entry name" value="DICER-LIKE PROTEIN 4"/>
    <property type="match status" value="1"/>
</dbReference>
<feature type="domain" description="PAZ" evidence="21">
    <location>
        <begin position="472"/>
        <end position="598"/>
    </location>
</feature>
<dbReference type="SUPFAM" id="SSF69065">
    <property type="entry name" value="RNase III domain-like"/>
    <property type="match status" value="2"/>
</dbReference>
<evidence type="ECO:0000256" key="12">
    <source>
        <dbReference type="ARBA" id="ARBA00022840"/>
    </source>
</evidence>
<feature type="domain" description="DRBM" evidence="19">
    <location>
        <begin position="999"/>
        <end position="1066"/>
    </location>
</feature>
<dbReference type="Gene3D" id="3.40.50.300">
    <property type="entry name" value="P-loop containing nucleotide triphosphate hydrolases"/>
    <property type="match status" value="1"/>
</dbReference>
<dbReference type="PROSITE" id="PS51194">
    <property type="entry name" value="HELICASE_CTER"/>
    <property type="match status" value="1"/>
</dbReference>
<evidence type="ECO:0000256" key="16">
    <source>
        <dbReference type="ARBA" id="ARBA00023242"/>
    </source>
</evidence>
<dbReference type="InterPro" id="IPR014720">
    <property type="entry name" value="dsRBD_dom"/>
</dbReference>
<keyword evidence="10" id="KW-0378">Hydrolase</keyword>
<dbReference type="Gene3D" id="3.30.160.20">
    <property type="match status" value="2"/>
</dbReference>
<evidence type="ECO:0000259" key="20">
    <source>
        <dbReference type="PROSITE" id="PS50142"/>
    </source>
</evidence>
<evidence type="ECO:0000313" key="24">
    <source>
        <dbReference type="EMBL" id="KMZ62464.1"/>
    </source>
</evidence>
<evidence type="ECO:0000256" key="7">
    <source>
        <dbReference type="ARBA" id="ARBA00022737"/>
    </source>
</evidence>
<evidence type="ECO:0000256" key="17">
    <source>
        <dbReference type="ARBA" id="ARBA00035116"/>
    </source>
</evidence>
<dbReference type="PROSITE" id="PS50137">
    <property type="entry name" value="DS_RBD"/>
    <property type="match status" value="2"/>
</dbReference>
<dbReference type="InterPro" id="IPR036389">
    <property type="entry name" value="RNase_III_sf"/>
</dbReference>
<accession>A0A0K9P0F5</accession>
<keyword evidence="11" id="KW-0347">Helicase</keyword>
<comment type="subcellular location">
    <subcellularLocation>
        <location evidence="3">Nucleus</location>
    </subcellularLocation>
</comment>
<evidence type="ECO:0000259" key="21">
    <source>
        <dbReference type="PROSITE" id="PS50821"/>
    </source>
</evidence>
<dbReference type="SUPFAM" id="SSF52540">
    <property type="entry name" value="P-loop containing nucleoside triphosphate hydrolases"/>
    <property type="match status" value="1"/>
</dbReference>
<dbReference type="Pfam" id="PF00271">
    <property type="entry name" value="Helicase_C"/>
    <property type="match status" value="1"/>
</dbReference>
<dbReference type="InterPro" id="IPR001650">
    <property type="entry name" value="Helicase_C-like"/>
</dbReference>
<dbReference type="FunFam" id="3.30.160.380:FF:000001">
    <property type="entry name" value="Endoribonuclease dicer-like 1"/>
    <property type="match status" value="1"/>
</dbReference>
<dbReference type="GO" id="GO:0005737">
    <property type="term" value="C:cytoplasm"/>
    <property type="evidence" value="ECO:0000318"/>
    <property type="project" value="GO_Central"/>
</dbReference>
<evidence type="ECO:0000256" key="2">
    <source>
        <dbReference type="ARBA" id="ARBA00001946"/>
    </source>
</evidence>
<dbReference type="PANTHER" id="PTHR14950">
    <property type="entry name" value="DICER-RELATED"/>
    <property type="match status" value="1"/>
</dbReference>
<evidence type="ECO:0000259" key="22">
    <source>
        <dbReference type="PROSITE" id="PS51194"/>
    </source>
</evidence>
<dbReference type="Pfam" id="PF03368">
    <property type="entry name" value="Dicer_dimer"/>
    <property type="match status" value="1"/>
</dbReference>
<proteinExistence type="inferred from homology"/>
<evidence type="ECO:0000256" key="11">
    <source>
        <dbReference type="ARBA" id="ARBA00022806"/>
    </source>
</evidence>
<evidence type="ECO:0000256" key="13">
    <source>
        <dbReference type="ARBA" id="ARBA00022842"/>
    </source>
</evidence>